<dbReference type="SUPFAM" id="SSF48208">
    <property type="entry name" value="Six-hairpin glycosidases"/>
    <property type="match status" value="1"/>
</dbReference>
<evidence type="ECO:0000313" key="12">
    <source>
        <dbReference type="EMBL" id="EYU26799.1"/>
    </source>
</evidence>
<evidence type="ECO:0000256" key="7">
    <source>
        <dbReference type="ARBA" id="ARBA00023326"/>
    </source>
</evidence>
<feature type="active site" evidence="8">
    <location>
        <position position="379"/>
    </location>
</feature>
<dbReference type="EMBL" id="KI631600">
    <property type="protein sequence ID" value="EYU26799.1"/>
    <property type="molecule type" value="Genomic_DNA"/>
</dbReference>
<dbReference type="GO" id="GO:0030245">
    <property type="term" value="P:cellulose catabolic process"/>
    <property type="evidence" value="ECO:0007669"/>
    <property type="project" value="UniProtKB-KW"/>
</dbReference>
<dbReference type="InterPro" id="IPR008928">
    <property type="entry name" value="6-hairpin_glycosidase_sf"/>
</dbReference>
<keyword evidence="6 8" id="KW-0326">Glycosidase</keyword>
<gene>
    <name evidence="12" type="ORF">MIMGU_mgv1a020424mg</name>
</gene>
<keyword evidence="4 10" id="KW-0136">Cellulose degradation</keyword>
<name>A0A022QGT5_ERYGU</name>
<proteinExistence type="inferred from homology"/>
<dbReference type="InterPro" id="IPR012341">
    <property type="entry name" value="6hp_glycosidase-like_sf"/>
</dbReference>
<keyword evidence="7 8" id="KW-0624">Polysaccharide degradation</keyword>
<dbReference type="InterPro" id="IPR001701">
    <property type="entry name" value="Glyco_hydro_9"/>
</dbReference>
<sequence>MSKLLLLAFVLSCVVQVHNVVSADYGDALSKSLLFFEAQRSGLLPSDQRVQWRGNSGIRDGKSVNVNLVGGYYDAGDNVKFGLPMAYSVTMLAWSVVEFGNNLKARNEYWNALKAVKWGTDYLMKAHSDPDVLYGEVGDGASDHACWQRPEDMTTPRDAYRIDDQHPGSDIAGETAAALAAASIAFKHTKVCTKTAFQLPDNSIKQWDELLWAAAWLQRATNNQRYADFINQSSNTGGTRGMFSWDDKYVGAQLLVAKGILERRFPASGNMGQMKNSAEQFICNCIQKGNGNFQKTKGGLLWFLPWSNLQYVNSASFIMSAYADYLSKARATLRCAGGAVGPNDLISFARSQVDYILGNNPKRLSYMVGFGSNYPKRVHHRGASIVSIKKDRTRVGCQDGFNNWYNRNADNPNVITGAIVGGPDQSDQYTDARNNYQQAEPSTANNAPLVGVLARLSA</sequence>
<dbReference type="GO" id="GO:0008810">
    <property type="term" value="F:cellulase activity"/>
    <property type="evidence" value="ECO:0007669"/>
    <property type="project" value="UniProtKB-EC"/>
</dbReference>
<comment type="similarity">
    <text evidence="2 8 10">Belongs to the glycosyl hydrolase 9 (cellulase E) family.</text>
</comment>
<feature type="active site" evidence="9">
    <location>
        <position position="440"/>
    </location>
</feature>
<evidence type="ECO:0000256" key="9">
    <source>
        <dbReference type="PROSITE-ProRule" id="PRU10060"/>
    </source>
</evidence>
<evidence type="ECO:0000256" key="5">
    <source>
        <dbReference type="ARBA" id="ARBA00023277"/>
    </source>
</evidence>
<keyword evidence="3 8" id="KW-0378">Hydrolase</keyword>
<dbReference type="InterPro" id="IPR018221">
    <property type="entry name" value="Glyco_hydro_9_His_AS"/>
</dbReference>
<dbReference type="PROSITE" id="PS00592">
    <property type="entry name" value="GH9_2"/>
    <property type="match status" value="1"/>
</dbReference>
<evidence type="ECO:0000256" key="3">
    <source>
        <dbReference type="ARBA" id="ARBA00022801"/>
    </source>
</evidence>
<evidence type="ECO:0000256" key="8">
    <source>
        <dbReference type="PROSITE-ProRule" id="PRU10059"/>
    </source>
</evidence>
<keyword evidence="13" id="KW-1185">Reference proteome</keyword>
<evidence type="ECO:0000259" key="11">
    <source>
        <dbReference type="Pfam" id="PF00759"/>
    </source>
</evidence>
<comment type="catalytic activity">
    <reaction evidence="1 10">
        <text>Endohydrolysis of (1-&gt;4)-beta-D-glucosidic linkages in cellulose, lichenin and cereal beta-D-glucans.</text>
        <dbReference type="EC" id="3.2.1.4"/>
    </reaction>
</comment>
<feature type="domain" description="Glycoside hydrolase family 9" evidence="11">
    <location>
        <begin position="25"/>
        <end position="453"/>
    </location>
</feature>
<evidence type="ECO:0000313" key="13">
    <source>
        <dbReference type="Proteomes" id="UP000030748"/>
    </source>
</evidence>
<dbReference type="Pfam" id="PF00759">
    <property type="entry name" value="Glyco_hydro_9"/>
    <property type="match status" value="1"/>
</dbReference>
<evidence type="ECO:0000256" key="2">
    <source>
        <dbReference type="ARBA" id="ARBA00007072"/>
    </source>
</evidence>
<dbReference type="PANTHER" id="PTHR22298">
    <property type="entry name" value="ENDO-1,4-BETA-GLUCANASE"/>
    <property type="match status" value="1"/>
</dbReference>
<keyword evidence="5 8" id="KW-0119">Carbohydrate metabolism</keyword>
<dbReference type="PhylomeDB" id="A0A022QGT5"/>
<dbReference type="PROSITE" id="PS00698">
    <property type="entry name" value="GH9_3"/>
    <property type="match status" value="1"/>
</dbReference>
<evidence type="ECO:0000256" key="4">
    <source>
        <dbReference type="ARBA" id="ARBA00023001"/>
    </source>
</evidence>
<accession>A0A022QGT5</accession>
<protein>
    <recommendedName>
        <fullName evidence="10">Endoglucanase</fullName>
        <ecNumber evidence="10">3.2.1.4</ecNumber>
    </recommendedName>
</protein>
<dbReference type="InterPro" id="IPR033126">
    <property type="entry name" value="Glyco_hydro_9_Asp/Glu_AS"/>
</dbReference>
<evidence type="ECO:0000256" key="1">
    <source>
        <dbReference type="ARBA" id="ARBA00000966"/>
    </source>
</evidence>
<dbReference type="AlphaFoldDB" id="A0A022QGT5"/>
<feature type="active site" evidence="9">
    <location>
        <position position="431"/>
    </location>
</feature>
<dbReference type="eggNOG" id="ENOG502QRF6">
    <property type="taxonomic scope" value="Eukaryota"/>
</dbReference>
<keyword evidence="10" id="KW-0732">Signal</keyword>
<feature type="chain" id="PRO_5005101167" description="Endoglucanase" evidence="10">
    <location>
        <begin position="24"/>
        <end position="458"/>
    </location>
</feature>
<dbReference type="EC" id="3.2.1.4" evidence="10"/>
<dbReference type="Gene3D" id="1.50.10.10">
    <property type="match status" value="2"/>
</dbReference>
<feature type="signal peptide" evidence="10">
    <location>
        <begin position="1"/>
        <end position="23"/>
    </location>
</feature>
<dbReference type="STRING" id="4155.A0A022QGT5"/>
<reference evidence="12 13" key="1">
    <citation type="journal article" date="2013" name="Proc. Natl. Acad. Sci. U.S.A.">
        <title>Fine-scale variation in meiotic recombination in Mimulus inferred from population shotgun sequencing.</title>
        <authorList>
            <person name="Hellsten U."/>
            <person name="Wright K.M."/>
            <person name="Jenkins J."/>
            <person name="Shu S."/>
            <person name="Yuan Y."/>
            <person name="Wessler S.R."/>
            <person name="Schmutz J."/>
            <person name="Willis J.H."/>
            <person name="Rokhsar D.S."/>
        </authorList>
    </citation>
    <scope>NUCLEOTIDE SEQUENCE [LARGE SCALE GENOMIC DNA]</scope>
    <source>
        <strain evidence="13">cv. DUN x IM62</strain>
    </source>
</reference>
<dbReference type="Proteomes" id="UP000030748">
    <property type="component" value="Unassembled WGS sequence"/>
</dbReference>
<evidence type="ECO:0000256" key="6">
    <source>
        <dbReference type="ARBA" id="ARBA00023295"/>
    </source>
</evidence>
<evidence type="ECO:0000256" key="10">
    <source>
        <dbReference type="RuleBase" id="RU361166"/>
    </source>
</evidence>
<organism evidence="12 13">
    <name type="scientific">Erythranthe guttata</name>
    <name type="common">Yellow monkey flower</name>
    <name type="synonym">Mimulus guttatus</name>
    <dbReference type="NCBI Taxonomy" id="4155"/>
    <lineage>
        <taxon>Eukaryota</taxon>
        <taxon>Viridiplantae</taxon>
        <taxon>Streptophyta</taxon>
        <taxon>Embryophyta</taxon>
        <taxon>Tracheophyta</taxon>
        <taxon>Spermatophyta</taxon>
        <taxon>Magnoliopsida</taxon>
        <taxon>eudicotyledons</taxon>
        <taxon>Gunneridae</taxon>
        <taxon>Pentapetalae</taxon>
        <taxon>asterids</taxon>
        <taxon>lamiids</taxon>
        <taxon>Lamiales</taxon>
        <taxon>Phrymaceae</taxon>
        <taxon>Erythranthe</taxon>
    </lineage>
</organism>